<protein>
    <submittedName>
        <fullName evidence="2">Uncharacterized protein</fullName>
    </submittedName>
</protein>
<feature type="transmembrane region" description="Helical" evidence="1">
    <location>
        <begin position="6"/>
        <end position="24"/>
    </location>
</feature>
<evidence type="ECO:0000313" key="2">
    <source>
        <dbReference type="EMBL" id="CAK7219240.1"/>
    </source>
</evidence>
<evidence type="ECO:0000256" key="1">
    <source>
        <dbReference type="SAM" id="Phobius"/>
    </source>
</evidence>
<organism evidence="2 3">
    <name type="scientific">Sporothrix curviconia</name>
    <dbReference type="NCBI Taxonomy" id="1260050"/>
    <lineage>
        <taxon>Eukaryota</taxon>
        <taxon>Fungi</taxon>
        <taxon>Dikarya</taxon>
        <taxon>Ascomycota</taxon>
        <taxon>Pezizomycotina</taxon>
        <taxon>Sordariomycetes</taxon>
        <taxon>Sordariomycetidae</taxon>
        <taxon>Ophiostomatales</taxon>
        <taxon>Ophiostomataceae</taxon>
        <taxon>Sporothrix</taxon>
    </lineage>
</organism>
<evidence type="ECO:0000313" key="3">
    <source>
        <dbReference type="Proteomes" id="UP001642405"/>
    </source>
</evidence>
<gene>
    <name evidence="2" type="ORF">SCUCBS95973_003752</name>
</gene>
<name>A0ABP0BIC9_9PEZI</name>
<proteinExistence type="predicted"/>
<keyword evidence="1" id="KW-0472">Membrane</keyword>
<keyword evidence="1" id="KW-1133">Transmembrane helix</keyword>
<sequence length="62" mass="6873">MGYAVSIALLAYGIGIYGFLSYYYNMVNKRRAAGEEDHKMAGLTDAEIDALGDESPRFVYTI</sequence>
<reference evidence="2 3" key="1">
    <citation type="submission" date="2024-01" db="EMBL/GenBank/DDBJ databases">
        <authorList>
            <person name="Allen C."/>
            <person name="Tagirdzhanova G."/>
        </authorList>
    </citation>
    <scope>NUCLEOTIDE SEQUENCE [LARGE SCALE GENOMIC DNA]</scope>
</reference>
<keyword evidence="3" id="KW-1185">Reference proteome</keyword>
<dbReference type="Proteomes" id="UP001642405">
    <property type="component" value="Unassembled WGS sequence"/>
</dbReference>
<keyword evidence="1" id="KW-0812">Transmembrane</keyword>
<dbReference type="EMBL" id="CAWUHB010000017">
    <property type="protein sequence ID" value="CAK7219240.1"/>
    <property type="molecule type" value="Genomic_DNA"/>
</dbReference>
<accession>A0ABP0BIC9</accession>
<comment type="caution">
    <text evidence="2">The sequence shown here is derived from an EMBL/GenBank/DDBJ whole genome shotgun (WGS) entry which is preliminary data.</text>
</comment>